<gene>
    <name evidence="1" type="ORF">S06H3_16321</name>
</gene>
<reference evidence="1" key="1">
    <citation type="journal article" date="2014" name="Front. Microbiol.">
        <title>High frequency of phylogenetically diverse reductive dehalogenase-homologous genes in deep subseafloor sedimentary metagenomes.</title>
        <authorList>
            <person name="Kawai M."/>
            <person name="Futagami T."/>
            <person name="Toyoda A."/>
            <person name="Takaki Y."/>
            <person name="Nishi S."/>
            <person name="Hori S."/>
            <person name="Arai W."/>
            <person name="Tsubouchi T."/>
            <person name="Morono Y."/>
            <person name="Uchiyama I."/>
            <person name="Ito T."/>
            <person name="Fujiyama A."/>
            <person name="Inagaki F."/>
            <person name="Takami H."/>
        </authorList>
    </citation>
    <scope>NUCLEOTIDE SEQUENCE</scope>
    <source>
        <strain evidence="1">Expedition CK06-06</strain>
    </source>
</reference>
<accession>X1MN10</accession>
<name>X1MN10_9ZZZZ</name>
<comment type="caution">
    <text evidence="1">The sequence shown here is derived from an EMBL/GenBank/DDBJ whole genome shotgun (WGS) entry which is preliminary data.</text>
</comment>
<sequence>MGSVLKKVRGSYIKFYDVCYKLVLAKTGIGTDRRMIKDLKDGENNNEKSMQPHRK</sequence>
<organism evidence="1">
    <name type="scientific">marine sediment metagenome</name>
    <dbReference type="NCBI Taxonomy" id="412755"/>
    <lineage>
        <taxon>unclassified sequences</taxon>
        <taxon>metagenomes</taxon>
        <taxon>ecological metagenomes</taxon>
    </lineage>
</organism>
<evidence type="ECO:0000313" key="1">
    <source>
        <dbReference type="EMBL" id="GAI16065.1"/>
    </source>
</evidence>
<protein>
    <submittedName>
        <fullName evidence="1">Uncharacterized protein</fullName>
    </submittedName>
</protein>
<dbReference type="AlphaFoldDB" id="X1MN10"/>
<proteinExistence type="predicted"/>
<dbReference type="EMBL" id="BARV01008068">
    <property type="protein sequence ID" value="GAI16065.1"/>
    <property type="molecule type" value="Genomic_DNA"/>
</dbReference>